<dbReference type="GO" id="GO:0016829">
    <property type="term" value="F:lyase activity"/>
    <property type="evidence" value="ECO:0007669"/>
    <property type="project" value="UniProtKB-KW"/>
</dbReference>
<keyword evidence="4" id="KW-1185">Reference proteome</keyword>
<proteinExistence type="predicted"/>
<keyword evidence="3" id="KW-0456">Lyase</keyword>
<feature type="signal peptide" evidence="2">
    <location>
        <begin position="1"/>
        <end position="20"/>
    </location>
</feature>
<protein>
    <submittedName>
        <fullName evidence="3">Heparin lyase I family protein</fullName>
    </submittedName>
</protein>
<evidence type="ECO:0000256" key="2">
    <source>
        <dbReference type="SAM" id="SignalP"/>
    </source>
</evidence>
<evidence type="ECO:0000256" key="1">
    <source>
        <dbReference type="SAM" id="MobiDB-lite"/>
    </source>
</evidence>
<evidence type="ECO:0000313" key="4">
    <source>
        <dbReference type="Proteomes" id="UP001597374"/>
    </source>
</evidence>
<dbReference type="Gene3D" id="2.60.40.10">
    <property type="entry name" value="Immunoglobulins"/>
    <property type="match status" value="1"/>
</dbReference>
<organism evidence="3 4">
    <name type="scientific">Pontibacter ruber</name>
    <dbReference type="NCBI Taxonomy" id="1343895"/>
    <lineage>
        <taxon>Bacteria</taxon>
        <taxon>Pseudomonadati</taxon>
        <taxon>Bacteroidota</taxon>
        <taxon>Cytophagia</taxon>
        <taxon>Cytophagales</taxon>
        <taxon>Hymenobacteraceae</taxon>
        <taxon>Pontibacter</taxon>
    </lineage>
</organism>
<keyword evidence="2" id="KW-0732">Signal</keyword>
<sequence>MSRFTFLFSFLVLFVLQATAQTTLVPFGSEWKYLDNGSNQGTAWRSTSFSDLTWKTGSGKFGYGISDATTVVSYGPNAKKKYITTYFRKSITIASASAYTSYTGEVKRDDGVVVYVNGVEVYRNNMPTGTITYTTTATDAKDNGTVAQSFTIPASAFTSGTNVIAVEVHQQRANTPDMAFDLQLIAGSAPPPVNQLPTVSISSPAQGASFAVGQPITVAATASDPEGSLAQVEFFASGTSLGKDLTSPYSVSWTPATTGSYTLTARATDAAGASTTSTGVSVTITAAPPVDPTPPTVISINRQNPTTSTTTSTTVFFRATFSEQVIGVDAADFTATTVSGTVKGTVTNVVSVSSTIYDITVSSITGEGTLRLDLKSSGTGITDIIGNAIQGGYTSGQSYTIQQTLPPTDPKILYYEGFESGTAFAGMHIQSSTSYGLMVVDKPTYSGVKVGRWELRAGDPPAANGTRTEVLFTAELAQQETWHSYAGYFPSVDYLIDTYPEVFNQWHQGISGSPMLTFRTVNDRFAFYRVGVGGAPSISYDLGPLVKDQWVEIIIHIKQHLTDGIVQIWINGDLKLNIQGGATMFEGPYGRWKMGIYKWKWNDGGTTNTTKRVWYVDEVKIGNAASTRETMEPIGNNISILSEQISTGKNIMLNDQNMEKDQIQLLKVYPTIAKRGTVITVRTEEQETAEAFVTDIACRTVHTISRINGTFFINTADLPTGMYFVNLLGDKQLSKRKFIVTD</sequence>
<comment type="caution">
    <text evidence="3">The sequence shown here is derived from an EMBL/GenBank/DDBJ whole genome shotgun (WGS) entry which is preliminary data.</text>
</comment>
<name>A0ABW5D0X2_9BACT</name>
<dbReference type="Gene3D" id="2.60.120.260">
    <property type="entry name" value="Galactose-binding domain-like"/>
    <property type="match status" value="1"/>
</dbReference>
<gene>
    <name evidence="3" type="ORF">ACFSKP_13350</name>
</gene>
<dbReference type="RefSeq" id="WP_250430184.1">
    <property type="nucleotide sequence ID" value="NZ_JALPRR010000003.1"/>
</dbReference>
<dbReference type="InterPro" id="IPR035986">
    <property type="entry name" value="PKD_dom_sf"/>
</dbReference>
<evidence type="ECO:0000313" key="3">
    <source>
        <dbReference type="EMBL" id="MFD2247248.1"/>
    </source>
</evidence>
<dbReference type="Pfam" id="PF14099">
    <property type="entry name" value="Polysacc_lyase"/>
    <property type="match status" value="1"/>
</dbReference>
<dbReference type="EMBL" id="JBHUIM010000002">
    <property type="protein sequence ID" value="MFD2247248.1"/>
    <property type="molecule type" value="Genomic_DNA"/>
</dbReference>
<dbReference type="InterPro" id="IPR025975">
    <property type="entry name" value="Polysacc_lyase"/>
</dbReference>
<dbReference type="InterPro" id="IPR026444">
    <property type="entry name" value="Secre_tail"/>
</dbReference>
<dbReference type="Pfam" id="PF17957">
    <property type="entry name" value="Big_7"/>
    <property type="match status" value="1"/>
</dbReference>
<dbReference type="SUPFAM" id="SSF49299">
    <property type="entry name" value="PKD domain"/>
    <property type="match status" value="1"/>
</dbReference>
<dbReference type="Gene3D" id="2.60.120.200">
    <property type="match status" value="1"/>
</dbReference>
<dbReference type="InterPro" id="IPR013783">
    <property type="entry name" value="Ig-like_fold"/>
</dbReference>
<dbReference type="NCBIfam" id="TIGR04183">
    <property type="entry name" value="Por_Secre_tail"/>
    <property type="match status" value="1"/>
</dbReference>
<accession>A0ABW5D0X2</accession>
<feature type="region of interest" description="Disordered" evidence="1">
    <location>
        <begin position="284"/>
        <end position="309"/>
    </location>
</feature>
<dbReference type="Proteomes" id="UP001597374">
    <property type="component" value="Unassembled WGS sequence"/>
</dbReference>
<feature type="chain" id="PRO_5047502507" evidence="2">
    <location>
        <begin position="21"/>
        <end position="742"/>
    </location>
</feature>
<reference evidence="4" key="1">
    <citation type="journal article" date="2019" name="Int. J. Syst. Evol. Microbiol.">
        <title>The Global Catalogue of Microorganisms (GCM) 10K type strain sequencing project: providing services to taxonomists for standard genome sequencing and annotation.</title>
        <authorList>
            <consortium name="The Broad Institute Genomics Platform"/>
            <consortium name="The Broad Institute Genome Sequencing Center for Infectious Disease"/>
            <person name="Wu L."/>
            <person name="Ma J."/>
        </authorList>
    </citation>
    <scope>NUCLEOTIDE SEQUENCE [LARGE SCALE GENOMIC DNA]</scope>
    <source>
        <strain evidence="4">CGMCC 4.1782</strain>
    </source>
</reference>